<dbReference type="PANTHER" id="PTHR35008:SF8">
    <property type="entry name" value="ALCOHOL DEHYDROGENASE CYTOCHROME C SUBUNIT"/>
    <property type="match status" value="1"/>
</dbReference>
<proteinExistence type="predicted"/>
<evidence type="ECO:0000256" key="2">
    <source>
        <dbReference type="ARBA" id="ARBA00022723"/>
    </source>
</evidence>
<evidence type="ECO:0000256" key="5">
    <source>
        <dbReference type="SAM" id="SignalP"/>
    </source>
</evidence>
<dbReference type="PROSITE" id="PS51007">
    <property type="entry name" value="CYTC"/>
    <property type="match status" value="1"/>
</dbReference>
<dbReference type="Proteomes" id="UP001595973">
    <property type="component" value="Unassembled WGS sequence"/>
</dbReference>
<feature type="signal peptide" evidence="5">
    <location>
        <begin position="1"/>
        <end position="21"/>
    </location>
</feature>
<dbReference type="EMBL" id="JBHSGI010000024">
    <property type="protein sequence ID" value="MFC4670451.1"/>
    <property type="molecule type" value="Genomic_DNA"/>
</dbReference>
<dbReference type="Pfam" id="PF00034">
    <property type="entry name" value="Cytochrom_C"/>
    <property type="match status" value="1"/>
</dbReference>
<dbReference type="InterPro" id="IPR051459">
    <property type="entry name" value="Cytochrome_c-type_DH"/>
</dbReference>
<dbReference type="InterPro" id="IPR009056">
    <property type="entry name" value="Cyt_c-like_dom"/>
</dbReference>
<evidence type="ECO:0000313" key="7">
    <source>
        <dbReference type="EMBL" id="MFC4670451.1"/>
    </source>
</evidence>
<accession>A0ABV9KKJ0</accession>
<dbReference type="InterPro" id="IPR036909">
    <property type="entry name" value="Cyt_c-like_dom_sf"/>
</dbReference>
<dbReference type="SUPFAM" id="SSF46626">
    <property type="entry name" value="Cytochrome c"/>
    <property type="match status" value="1"/>
</dbReference>
<evidence type="ECO:0000256" key="3">
    <source>
        <dbReference type="ARBA" id="ARBA00023004"/>
    </source>
</evidence>
<dbReference type="Gene3D" id="1.10.760.10">
    <property type="entry name" value="Cytochrome c-like domain"/>
    <property type="match status" value="1"/>
</dbReference>
<keyword evidence="5" id="KW-0732">Signal</keyword>
<keyword evidence="1 4" id="KW-0349">Heme</keyword>
<sequence length="159" mass="16487">MSLKPLALAAALAALASAASADPVAEGAHLARIMDCAGCHMPRDQNGVPIAEAGLSGGTVGFELPGLGIFWPPNLTSSADGLGTWSDTEIADAIRNGTRPDGRTLAPVMPYMSYAELTDNETAALIAYLRSLPPKDGPRLEPVADAKDAKAPFFRVTMP</sequence>
<keyword evidence="3 4" id="KW-0408">Iron</keyword>
<dbReference type="PANTHER" id="PTHR35008">
    <property type="entry name" value="BLL4482 PROTEIN-RELATED"/>
    <property type="match status" value="1"/>
</dbReference>
<gene>
    <name evidence="7" type="ORF">ACFO5X_17945</name>
</gene>
<reference evidence="8" key="1">
    <citation type="journal article" date="2019" name="Int. J. Syst. Evol. Microbiol.">
        <title>The Global Catalogue of Microorganisms (GCM) 10K type strain sequencing project: providing services to taxonomists for standard genome sequencing and annotation.</title>
        <authorList>
            <consortium name="The Broad Institute Genomics Platform"/>
            <consortium name="The Broad Institute Genome Sequencing Center for Infectious Disease"/>
            <person name="Wu L."/>
            <person name="Ma J."/>
        </authorList>
    </citation>
    <scope>NUCLEOTIDE SEQUENCE [LARGE SCALE GENOMIC DNA]</scope>
    <source>
        <strain evidence="8">CGMCC 4.7283</strain>
    </source>
</reference>
<dbReference type="RefSeq" id="WP_380719459.1">
    <property type="nucleotide sequence ID" value="NZ_JBHSGI010000024.1"/>
</dbReference>
<keyword evidence="2 4" id="KW-0479">Metal-binding</keyword>
<feature type="domain" description="Cytochrome c" evidence="6">
    <location>
        <begin position="22"/>
        <end position="133"/>
    </location>
</feature>
<comment type="caution">
    <text evidence="7">The sequence shown here is derived from an EMBL/GenBank/DDBJ whole genome shotgun (WGS) entry which is preliminary data.</text>
</comment>
<organism evidence="7 8">
    <name type="scientific">Seohaeicola nanhaiensis</name>
    <dbReference type="NCBI Taxonomy" id="1387282"/>
    <lineage>
        <taxon>Bacteria</taxon>
        <taxon>Pseudomonadati</taxon>
        <taxon>Pseudomonadota</taxon>
        <taxon>Alphaproteobacteria</taxon>
        <taxon>Rhodobacterales</taxon>
        <taxon>Roseobacteraceae</taxon>
        <taxon>Seohaeicola</taxon>
    </lineage>
</organism>
<evidence type="ECO:0000313" key="8">
    <source>
        <dbReference type="Proteomes" id="UP001595973"/>
    </source>
</evidence>
<evidence type="ECO:0000259" key="6">
    <source>
        <dbReference type="PROSITE" id="PS51007"/>
    </source>
</evidence>
<protein>
    <submittedName>
        <fullName evidence="7">C-type cytochrome</fullName>
    </submittedName>
</protein>
<keyword evidence="8" id="KW-1185">Reference proteome</keyword>
<evidence type="ECO:0000256" key="4">
    <source>
        <dbReference type="PROSITE-ProRule" id="PRU00433"/>
    </source>
</evidence>
<evidence type="ECO:0000256" key="1">
    <source>
        <dbReference type="ARBA" id="ARBA00022617"/>
    </source>
</evidence>
<name>A0ABV9KKJ0_9RHOB</name>
<feature type="chain" id="PRO_5045259534" evidence="5">
    <location>
        <begin position="22"/>
        <end position="159"/>
    </location>
</feature>